<comment type="caution">
    <text evidence="2">The sequence shown here is derived from an EMBL/GenBank/DDBJ whole genome shotgun (WGS) entry which is preliminary data.</text>
</comment>
<gene>
    <name evidence="2" type="ORF">RI129_000365</name>
</gene>
<keyword evidence="3" id="KW-1185">Reference proteome</keyword>
<dbReference type="Proteomes" id="UP001329430">
    <property type="component" value="Chromosome 1"/>
</dbReference>
<dbReference type="EMBL" id="JAVRBK010000001">
    <property type="protein sequence ID" value="KAK5649336.1"/>
    <property type="molecule type" value="Genomic_DNA"/>
</dbReference>
<protein>
    <submittedName>
        <fullName evidence="2">Uncharacterized protein</fullName>
    </submittedName>
</protein>
<name>A0AAN7VS54_9COLE</name>
<evidence type="ECO:0000313" key="3">
    <source>
        <dbReference type="Proteomes" id="UP001329430"/>
    </source>
</evidence>
<organism evidence="2 3">
    <name type="scientific">Pyrocoelia pectoralis</name>
    <dbReference type="NCBI Taxonomy" id="417401"/>
    <lineage>
        <taxon>Eukaryota</taxon>
        <taxon>Metazoa</taxon>
        <taxon>Ecdysozoa</taxon>
        <taxon>Arthropoda</taxon>
        <taxon>Hexapoda</taxon>
        <taxon>Insecta</taxon>
        <taxon>Pterygota</taxon>
        <taxon>Neoptera</taxon>
        <taxon>Endopterygota</taxon>
        <taxon>Coleoptera</taxon>
        <taxon>Polyphaga</taxon>
        <taxon>Elateriformia</taxon>
        <taxon>Elateroidea</taxon>
        <taxon>Lampyridae</taxon>
        <taxon>Lampyrinae</taxon>
        <taxon>Pyrocoelia</taxon>
    </lineage>
</organism>
<sequence>MTRMDLFNILSEGSLFGFLDKKHREDFVYRVLEITHAPPHSHSRVKHSLSLFLSEVQKKWKKSNRHRRRFLKANKEWLGITVHLNFETEASTSGTPTDTTSKYKRGRPRKLFSESSDRSKRRKTASLRREIPENELQFAAQMKLRAEGKVDAARVIKDITLSPQRASTFRRAYKKRDFDIPKLPTDRALALMVEAGLSKNQYNLIRAVTKEIGCDVFPSYNQIIVEKSKCHPDLIVTDTKGEVKVQDLLDHTTGRILDAQEEVLKSHNIAENLHLISKWGCDGSTGSVYKQRFANATDTDQYTFLTSLVPLRLVDESNGNIIWQNPNPSSIRYFKLYVISNLHIH</sequence>
<evidence type="ECO:0000256" key="1">
    <source>
        <dbReference type="SAM" id="MobiDB-lite"/>
    </source>
</evidence>
<feature type="region of interest" description="Disordered" evidence="1">
    <location>
        <begin position="90"/>
        <end position="127"/>
    </location>
</feature>
<accession>A0AAN7VS54</accession>
<proteinExistence type="predicted"/>
<reference evidence="2 3" key="1">
    <citation type="journal article" date="2024" name="Insects">
        <title>An Improved Chromosome-Level Genome Assembly of the Firefly Pyrocoelia pectoralis.</title>
        <authorList>
            <person name="Fu X."/>
            <person name="Meyer-Rochow V.B."/>
            <person name="Ballantyne L."/>
            <person name="Zhu X."/>
        </authorList>
    </citation>
    <scope>NUCLEOTIDE SEQUENCE [LARGE SCALE GENOMIC DNA]</scope>
    <source>
        <strain evidence="2">XCY_ONT2</strain>
    </source>
</reference>
<evidence type="ECO:0000313" key="2">
    <source>
        <dbReference type="EMBL" id="KAK5649336.1"/>
    </source>
</evidence>
<dbReference type="AlphaFoldDB" id="A0AAN7VS54"/>
<feature type="compositionally biased region" description="Polar residues" evidence="1">
    <location>
        <begin position="90"/>
        <end position="100"/>
    </location>
</feature>